<proteinExistence type="inferred from homology"/>
<dbReference type="InterPro" id="IPR002173">
    <property type="entry name" value="Carboh/pur_kinase_PfkB_CS"/>
</dbReference>
<dbReference type="InterPro" id="IPR011611">
    <property type="entry name" value="PfkB_dom"/>
</dbReference>
<gene>
    <name evidence="5" type="ORF">KEM10_20465</name>
</gene>
<keyword evidence="3 5" id="KW-0418">Kinase</keyword>
<organism evidence="5 6">
    <name type="scientific">Carboxylicivirga linearis</name>
    <dbReference type="NCBI Taxonomy" id="1628157"/>
    <lineage>
        <taxon>Bacteria</taxon>
        <taxon>Pseudomonadati</taxon>
        <taxon>Bacteroidota</taxon>
        <taxon>Bacteroidia</taxon>
        <taxon>Marinilabiliales</taxon>
        <taxon>Marinilabiliaceae</taxon>
        <taxon>Carboxylicivirga</taxon>
    </lineage>
</organism>
<evidence type="ECO:0000313" key="6">
    <source>
        <dbReference type="Proteomes" id="UP000708576"/>
    </source>
</evidence>
<keyword evidence="2" id="KW-0808">Transferase</keyword>
<dbReference type="GO" id="GO:0016301">
    <property type="term" value="F:kinase activity"/>
    <property type="evidence" value="ECO:0007669"/>
    <property type="project" value="UniProtKB-KW"/>
</dbReference>
<reference evidence="5 6" key="1">
    <citation type="journal article" date="2015" name="Int. J. Syst. Evol. Microbiol.">
        <title>Carboxylicivirga linearis sp. nov., isolated from a sea cucumber culture pond.</title>
        <authorList>
            <person name="Wang F.Q."/>
            <person name="Zhou Y.X."/>
            <person name="Lin X.Z."/>
            <person name="Chen G.J."/>
            <person name="Du Z.J."/>
        </authorList>
    </citation>
    <scope>NUCLEOTIDE SEQUENCE [LARGE SCALE GENOMIC DNA]</scope>
    <source>
        <strain evidence="5 6">FB218</strain>
    </source>
</reference>
<dbReference type="RefSeq" id="WP_212218977.1">
    <property type="nucleotide sequence ID" value="NZ_JAGUCO010000027.1"/>
</dbReference>
<accession>A0ABS5K0K7</accession>
<dbReference type="EMBL" id="JAGUCO010000027">
    <property type="protein sequence ID" value="MBS2100672.1"/>
    <property type="molecule type" value="Genomic_DNA"/>
</dbReference>
<evidence type="ECO:0000256" key="2">
    <source>
        <dbReference type="ARBA" id="ARBA00022679"/>
    </source>
</evidence>
<dbReference type="InterPro" id="IPR050306">
    <property type="entry name" value="PfkB_Carbo_kinase"/>
</dbReference>
<dbReference type="PANTHER" id="PTHR43085:SF57">
    <property type="entry name" value="CARBOHYDRATE KINASE PFKB DOMAIN-CONTAINING PROTEIN"/>
    <property type="match status" value="1"/>
</dbReference>
<sequence length="288" mass="31826">MAKKPLVIGIGELLWDVFPDHKQMGGAPCNFAYHASKLGLDSMAISAIGNDELGVEIINKMDAVDLKYDMQRVDKDTGTVKVTLDEKGVPQYEICQPVAWDFIHMKPEYNKLANSTDAVCFGSLAQRGDVSRTTIRSFVNQVSNDALKVFDINLRQHFYSKELLEDSLMMCNVLKINDEEIKVVSEMMGLQGDDVENCQTLLKNYHLKMVALTCGTEGSYLITPAEVSFIETPMVEVADTVGAGDSFTAAMITGFLSKKSLKETHEMAVKLSAFVCTQHGAMPEYSNI</sequence>
<dbReference type="SUPFAM" id="SSF53613">
    <property type="entry name" value="Ribokinase-like"/>
    <property type="match status" value="1"/>
</dbReference>
<dbReference type="InterPro" id="IPR029056">
    <property type="entry name" value="Ribokinase-like"/>
</dbReference>
<dbReference type="Pfam" id="PF00294">
    <property type="entry name" value="PfkB"/>
    <property type="match status" value="1"/>
</dbReference>
<dbReference type="CDD" id="cd01167">
    <property type="entry name" value="bac_FRK"/>
    <property type="match status" value="1"/>
</dbReference>
<keyword evidence="6" id="KW-1185">Reference proteome</keyword>
<name>A0ABS5K0K7_9BACT</name>
<dbReference type="Proteomes" id="UP000708576">
    <property type="component" value="Unassembled WGS sequence"/>
</dbReference>
<feature type="domain" description="Carbohydrate kinase PfkB" evidence="4">
    <location>
        <begin position="21"/>
        <end position="282"/>
    </location>
</feature>
<evidence type="ECO:0000259" key="4">
    <source>
        <dbReference type="Pfam" id="PF00294"/>
    </source>
</evidence>
<evidence type="ECO:0000256" key="3">
    <source>
        <dbReference type="ARBA" id="ARBA00022777"/>
    </source>
</evidence>
<evidence type="ECO:0000256" key="1">
    <source>
        <dbReference type="ARBA" id="ARBA00010688"/>
    </source>
</evidence>
<evidence type="ECO:0000313" key="5">
    <source>
        <dbReference type="EMBL" id="MBS2100672.1"/>
    </source>
</evidence>
<comment type="caution">
    <text evidence="5">The sequence shown here is derived from an EMBL/GenBank/DDBJ whole genome shotgun (WGS) entry which is preliminary data.</text>
</comment>
<dbReference type="PROSITE" id="PS00584">
    <property type="entry name" value="PFKB_KINASES_2"/>
    <property type="match status" value="1"/>
</dbReference>
<dbReference type="PANTHER" id="PTHR43085">
    <property type="entry name" value="HEXOKINASE FAMILY MEMBER"/>
    <property type="match status" value="1"/>
</dbReference>
<dbReference type="Gene3D" id="3.40.1190.20">
    <property type="match status" value="1"/>
</dbReference>
<protein>
    <submittedName>
        <fullName evidence="5">Carbohydrate kinase</fullName>
    </submittedName>
</protein>
<comment type="similarity">
    <text evidence="1">Belongs to the carbohydrate kinase PfkB family.</text>
</comment>